<feature type="region of interest" description="Disordered" evidence="1">
    <location>
        <begin position="1"/>
        <end position="57"/>
    </location>
</feature>
<organism evidence="3 4">
    <name type="scientific">Pseudobythopirellula maris</name>
    <dbReference type="NCBI Taxonomy" id="2527991"/>
    <lineage>
        <taxon>Bacteria</taxon>
        <taxon>Pseudomonadati</taxon>
        <taxon>Planctomycetota</taxon>
        <taxon>Planctomycetia</taxon>
        <taxon>Pirellulales</taxon>
        <taxon>Lacipirellulaceae</taxon>
        <taxon>Pseudobythopirellula</taxon>
    </lineage>
</organism>
<comment type="caution">
    <text evidence="3">The sequence shown here is derived from an EMBL/GenBank/DDBJ whole genome shotgun (WGS) entry which is preliminary data.</text>
</comment>
<dbReference type="PANTHER" id="PTHR46637:SF1">
    <property type="entry name" value="BLL5188 PROTEIN"/>
    <property type="match status" value="1"/>
</dbReference>
<gene>
    <name evidence="3" type="ORF">Mal64_30560</name>
</gene>
<evidence type="ECO:0000256" key="1">
    <source>
        <dbReference type="SAM" id="MobiDB-lite"/>
    </source>
</evidence>
<evidence type="ECO:0000313" key="4">
    <source>
        <dbReference type="Proteomes" id="UP000315440"/>
    </source>
</evidence>
<dbReference type="Pfam" id="PF13340">
    <property type="entry name" value="DUF4096"/>
    <property type="match status" value="1"/>
</dbReference>
<accession>A0A5C5ZK61</accession>
<dbReference type="InterPro" id="IPR025161">
    <property type="entry name" value="IS402-like_dom"/>
</dbReference>
<dbReference type="Proteomes" id="UP000315440">
    <property type="component" value="Unassembled WGS sequence"/>
</dbReference>
<feature type="domain" description="Insertion element IS402-like" evidence="2">
    <location>
        <begin position="31"/>
        <end position="106"/>
    </location>
</feature>
<keyword evidence="4" id="KW-1185">Reference proteome</keyword>
<evidence type="ECO:0000313" key="3">
    <source>
        <dbReference type="EMBL" id="TWT87515.1"/>
    </source>
</evidence>
<evidence type="ECO:0000259" key="2">
    <source>
        <dbReference type="Pfam" id="PF13340"/>
    </source>
</evidence>
<dbReference type="EMBL" id="SJPQ01000003">
    <property type="protein sequence ID" value="TWT87515.1"/>
    <property type="molecule type" value="Genomic_DNA"/>
</dbReference>
<dbReference type="PANTHER" id="PTHR46637">
    <property type="entry name" value="TIS1421-TRANSPOSASE PROTEIN A"/>
    <property type="match status" value="1"/>
</dbReference>
<dbReference type="AlphaFoldDB" id="A0A5C5ZK61"/>
<feature type="region of interest" description="Disordered" evidence="1">
    <location>
        <begin position="165"/>
        <end position="192"/>
    </location>
</feature>
<protein>
    <recommendedName>
        <fullName evidence="2">Insertion element IS402-like domain-containing protein</fullName>
    </recommendedName>
</protein>
<dbReference type="InterPro" id="IPR052909">
    <property type="entry name" value="Transposase_6_like"/>
</dbReference>
<name>A0A5C5ZK61_9BACT</name>
<reference evidence="3 4" key="1">
    <citation type="submission" date="2019-02" db="EMBL/GenBank/DDBJ databases">
        <title>Deep-cultivation of Planctomycetes and their phenomic and genomic characterization uncovers novel biology.</title>
        <authorList>
            <person name="Wiegand S."/>
            <person name="Jogler M."/>
            <person name="Boedeker C."/>
            <person name="Pinto D."/>
            <person name="Vollmers J."/>
            <person name="Rivas-Marin E."/>
            <person name="Kohn T."/>
            <person name="Peeters S.H."/>
            <person name="Heuer A."/>
            <person name="Rast P."/>
            <person name="Oberbeckmann S."/>
            <person name="Bunk B."/>
            <person name="Jeske O."/>
            <person name="Meyerdierks A."/>
            <person name="Storesund J.E."/>
            <person name="Kallscheuer N."/>
            <person name="Luecker S."/>
            <person name="Lage O.M."/>
            <person name="Pohl T."/>
            <person name="Merkel B.J."/>
            <person name="Hornburger P."/>
            <person name="Mueller R.-W."/>
            <person name="Bruemmer F."/>
            <person name="Labrenz M."/>
            <person name="Spormann A.M."/>
            <person name="Op Den Camp H."/>
            <person name="Overmann J."/>
            <person name="Amann R."/>
            <person name="Jetten M.S.M."/>
            <person name="Mascher T."/>
            <person name="Medema M.H."/>
            <person name="Devos D.P."/>
            <person name="Kaster A.-K."/>
            <person name="Ovreas L."/>
            <person name="Rohde M."/>
            <person name="Galperin M.Y."/>
            <person name="Jogler C."/>
        </authorList>
    </citation>
    <scope>NUCLEOTIDE SEQUENCE [LARGE SCALE GENOMIC DNA]</scope>
    <source>
        <strain evidence="3 4">Mal64</strain>
    </source>
</reference>
<proteinExistence type="predicted"/>
<sequence length="192" mass="21784">MQKKTTEEGLANNRKARPDDPRLPVDCTAPLENRHWAQVSKHMPESSARSRGRPSTPDRDCFEAFLWLLAGSQREWECLPKGMPSRAACTKRLEHWRRLTSWESIMQTYLRSLDDQTLMVLTSVLSKALEAAVGSRQLQIRRRTASALCRVRKETLGWGIEEVRRRSKQGRSDAPITRVDPGASGDEADPTS</sequence>